<dbReference type="Proteomes" id="UP000694559">
    <property type="component" value="Unplaced"/>
</dbReference>
<feature type="region of interest" description="Disordered" evidence="2">
    <location>
        <begin position="1"/>
        <end position="44"/>
    </location>
</feature>
<evidence type="ECO:0000256" key="1">
    <source>
        <dbReference type="SAM" id="Coils"/>
    </source>
</evidence>
<dbReference type="SUPFAM" id="SSF56219">
    <property type="entry name" value="DNase I-like"/>
    <property type="match status" value="1"/>
</dbReference>
<keyword evidence="5" id="KW-1185">Reference proteome</keyword>
<dbReference type="Pfam" id="PF00078">
    <property type="entry name" value="RVT_1"/>
    <property type="match status" value="1"/>
</dbReference>
<feature type="compositionally biased region" description="Polar residues" evidence="2">
    <location>
        <begin position="14"/>
        <end position="28"/>
    </location>
</feature>
<dbReference type="GO" id="GO:0003824">
    <property type="term" value="F:catalytic activity"/>
    <property type="evidence" value="ECO:0007669"/>
    <property type="project" value="InterPro"/>
</dbReference>
<keyword evidence="1" id="KW-0175">Coiled coil</keyword>
<evidence type="ECO:0000313" key="4">
    <source>
        <dbReference type="Ensembl" id="ENSNNAP00000016353.1"/>
    </source>
</evidence>
<feature type="coiled-coil region" evidence="1">
    <location>
        <begin position="451"/>
        <end position="478"/>
    </location>
</feature>
<evidence type="ECO:0000313" key="5">
    <source>
        <dbReference type="Proteomes" id="UP000694559"/>
    </source>
</evidence>
<organism evidence="4 5">
    <name type="scientific">Naja naja</name>
    <name type="common">Indian cobra</name>
    <dbReference type="NCBI Taxonomy" id="35670"/>
    <lineage>
        <taxon>Eukaryota</taxon>
        <taxon>Metazoa</taxon>
        <taxon>Chordata</taxon>
        <taxon>Craniata</taxon>
        <taxon>Vertebrata</taxon>
        <taxon>Euteleostomi</taxon>
        <taxon>Lepidosauria</taxon>
        <taxon>Squamata</taxon>
        <taxon>Bifurcata</taxon>
        <taxon>Unidentata</taxon>
        <taxon>Episquamata</taxon>
        <taxon>Toxicofera</taxon>
        <taxon>Serpentes</taxon>
        <taxon>Colubroidea</taxon>
        <taxon>Elapidae</taxon>
        <taxon>Elapinae</taxon>
        <taxon>Naja</taxon>
    </lineage>
</organism>
<dbReference type="InterPro" id="IPR000477">
    <property type="entry name" value="RT_dom"/>
</dbReference>
<dbReference type="CDD" id="cd01650">
    <property type="entry name" value="RT_nLTR_like"/>
    <property type="match status" value="1"/>
</dbReference>
<dbReference type="InterPro" id="IPR005135">
    <property type="entry name" value="Endo/exonuclease/phosphatase"/>
</dbReference>
<evidence type="ECO:0000256" key="2">
    <source>
        <dbReference type="SAM" id="MobiDB-lite"/>
    </source>
</evidence>
<feature type="coiled-coil region" evidence="1">
    <location>
        <begin position="73"/>
        <end position="114"/>
    </location>
</feature>
<sequence length="1401" mass="166170">MSSASKPGAIRKPPTQSVTTTTVLSPSAQRVLDEMLPKERPNPPKDLQALMLEMQDMMIKNHEDMKKEIGSVRTDLKEKIQKIDEKFELFQHEMKKNQEKIIEIETKVNMEEKRELELAVIHLEAEKAAHYLRLQNVKEDKGENLWMAISNIFADLLEMEKEELIKDIDELYRVQTNYLFKYLQLQKADIIALQETHISQKQKHLLENKKLGNLFSSLDQKKKRGVALYIKEKIPASLIYSDKEGRILMVEIEIREIKSLLVVIYAPNGPQESFFQKLHNKLKELQYQELSIIGHFNVVTDKLLDYKGNNINLEKKKKLPKTFLDLTKEFNINDVWRERNLDKKQFTYYSNRHMSWSRLDMMWMTKRLNSEIADIIIEPNALADHNMIRLRWEGKQQPRNGMLQRSILKEESFNKLLTSELELFFQENNPQDTSLQNNWDTAKAVMRGVSIKYMAKKSKEKKQQREKLQQEYKEWVDKLQATPQDKQIKLQLDLVNHKINLLDKDELAQKLKKTKQYQFENANKPGRWLASRLKKQHEKRWVTKLRNEQGKLCFKEDEKKCIIQKYYSDLYTETNHIAENQIQNYLKKIDFIEILDEDKEFLNQNITLQEVYGAIIKQKTEKAPGPDGLPAEIYKSQQEILGRELLKIFNEVLDKAKCPQSWQEARISIIPKAGADLTEPGNYRPISLLNVDYKIFMTIIAERFKRILNKFISADQNGFLPQRHLRNNIRVTLDILEYYEEHSADQAALLFLDAQKAFDNVKWEFILQQIKFLNLGPKFINVITSIYQKQEAQILINGGLTKRFPIQKGTRQGCPLSPLLFIMTLEALIRMVQQESDIKGLKIKKEEFKLQAFADDLLFILEEPQTSGLILLKKLEEFGLVAGLKINKDKTKMITKNMTDKQKESLATIMDIEIVEKIKYLGIIISSRFSSLKKDNYDPLIKRISEDLIRWNNLNLSFMGRIATVKMNILPKLLFLFQNAPIILNRTFFDKLNKIISSFIWQKRKPRIKLKLLQDATERGGLGLPNWELYHSAAIMTWLKDWINHTNTRVLTLEGHNLQSGWHAFLGQDNIKGYSYVSKHKLRQTLLHTWFKIKKQMYIQTPIWLSTLEALMHPHLLRYDKIITYEELLDVKGDLLTRQQLIDKGIDLEWWAYLQLQSKYAKDKRELGISTTRTELDEILLGQDKKMIKKIYHVLLEAKLEEEIVKETMVLWMRDFGYNINLDDWHNIWIRNKKITLATPYKENLYKLFYRWHMTPIRLAKINNKLSPICWKCNKEKGTYYHMWWRCRKAQEFWKQVHKWLQEMCKEEIQFTPEFFLLRITKRTYPKDTFYLMIHIITAARIAFAQNWKNIETPTEAETLRKIITCAEMDKLTMELKNKEEMDYYKIWNNFYGWLDRRKIQ</sequence>
<reference evidence="4" key="1">
    <citation type="submission" date="2025-08" db="UniProtKB">
        <authorList>
            <consortium name="Ensembl"/>
        </authorList>
    </citation>
    <scope>IDENTIFICATION</scope>
</reference>
<feature type="domain" description="Reverse transcriptase" evidence="3">
    <location>
        <begin position="651"/>
        <end position="925"/>
    </location>
</feature>
<dbReference type="Ensembl" id="ENSNNAT00000017158.1">
    <property type="protein sequence ID" value="ENSNNAP00000016353.1"/>
    <property type="gene ID" value="ENSNNAG00000011009.1"/>
</dbReference>
<dbReference type="CDD" id="cd09076">
    <property type="entry name" value="L1-EN"/>
    <property type="match status" value="1"/>
</dbReference>
<dbReference type="PANTHER" id="PTHR31635:SF196">
    <property type="entry name" value="REVERSE TRANSCRIPTASE DOMAIN-CONTAINING PROTEIN-RELATED"/>
    <property type="match status" value="1"/>
</dbReference>
<dbReference type="GeneTree" id="ENSGT01150000286916"/>
<evidence type="ECO:0000259" key="3">
    <source>
        <dbReference type="PROSITE" id="PS50878"/>
    </source>
</evidence>
<dbReference type="OrthoDB" id="9909359at2759"/>
<dbReference type="InterPro" id="IPR036691">
    <property type="entry name" value="Endo/exonu/phosph_ase_sf"/>
</dbReference>
<name>A0A8C6XN85_NAJNA</name>
<protein>
    <recommendedName>
        <fullName evidence="3">Reverse transcriptase domain-containing protein</fullName>
    </recommendedName>
</protein>
<dbReference type="PANTHER" id="PTHR31635">
    <property type="entry name" value="REVERSE TRANSCRIPTASE DOMAIN-CONTAINING PROTEIN-RELATED"/>
    <property type="match status" value="1"/>
</dbReference>
<reference evidence="4" key="2">
    <citation type="submission" date="2025-09" db="UniProtKB">
        <authorList>
            <consortium name="Ensembl"/>
        </authorList>
    </citation>
    <scope>IDENTIFICATION</scope>
</reference>
<dbReference type="OMA" id="RITEGEW"/>
<dbReference type="Gene3D" id="3.60.10.10">
    <property type="entry name" value="Endonuclease/exonuclease/phosphatase"/>
    <property type="match status" value="1"/>
</dbReference>
<accession>A0A8C6XN85</accession>
<dbReference type="InterPro" id="IPR043502">
    <property type="entry name" value="DNA/RNA_pol_sf"/>
</dbReference>
<dbReference type="SUPFAM" id="SSF56672">
    <property type="entry name" value="DNA/RNA polymerases"/>
    <property type="match status" value="1"/>
</dbReference>
<dbReference type="Pfam" id="PF03372">
    <property type="entry name" value="Exo_endo_phos"/>
    <property type="match status" value="1"/>
</dbReference>
<dbReference type="PROSITE" id="PS50878">
    <property type="entry name" value="RT_POL"/>
    <property type="match status" value="1"/>
</dbReference>
<proteinExistence type="predicted"/>
<feature type="compositionally biased region" description="Basic and acidic residues" evidence="2">
    <location>
        <begin position="31"/>
        <end position="43"/>
    </location>
</feature>